<comment type="similarity">
    <text evidence="3">Belongs to the cytochrome P450 family.</text>
</comment>
<evidence type="ECO:0000256" key="7">
    <source>
        <dbReference type="ARBA" id="ARBA00023033"/>
    </source>
</evidence>
<dbReference type="InterPro" id="IPR015422">
    <property type="entry name" value="PyrdxlP-dep_Trfase_small"/>
</dbReference>
<evidence type="ECO:0000256" key="2">
    <source>
        <dbReference type="ARBA" id="ARBA00007441"/>
    </source>
</evidence>
<dbReference type="PROSITE" id="PS00105">
    <property type="entry name" value="AA_TRANSFER_CLASS_1"/>
    <property type="match status" value="1"/>
</dbReference>
<comment type="caution">
    <text evidence="11">The sequence shown here is derived from an EMBL/GenBank/DDBJ whole genome shotgun (WGS) entry which is preliminary data.</text>
</comment>
<evidence type="ECO:0000256" key="9">
    <source>
        <dbReference type="SAM" id="Phobius"/>
    </source>
</evidence>
<dbReference type="GO" id="GO:0030170">
    <property type="term" value="F:pyridoxal phosphate binding"/>
    <property type="evidence" value="ECO:0007669"/>
    <property type="project" value="InterPro"/>
</dbReference>
<keyword evidence="9" id="KW-0472">Membrane</keyword>
<keyword evidence="9" id="KW-0812">Transmembrane</keyword>
<evidence type="ECO:0000256" key="8">
    <source>
        <dbReference type="PIRSR" id="PIRSR602403-1"/>
    </source>
</evidence>
<evidence type="ECO:0000256" key="6">
    <source>
        <dbReference type="ARBA" id="ARBA00023004"/>
    </source>
</evidence>
<dbReference type="SUPFAM" id="SSF48264">
    <property type="entry name" value="Cytochrome P450"/>
    <property type="match status" value="1"/>
</dbReference>
<dbReference type="CDD" id="cd00609">
    <property type="entry name" value="AAT_like"/>
    <property type="match status" value="1"/>
</dbReference>
<dbReference type="PRINTS" id="PR00465">
    <property type="entry name" value="EP450IV"/>
</dbReference>
<dbReference type="Gene3D" id="3.90.1150.10">
    <property type="entry name" value="Aspartate Aminotransferase, domain 1"/>
    <property type="match status" value="1"/>
</dbReference>
<dbReference type="Gene3D" id="1.10.630.10">
    <property type="entry name" value="Cytochrome P450"/>
    <property type="match status" value="1"/>
</dbReference>
<comment type="similarity">
    <text evidence="2">Belongs to the class-I pyridoxal-phosphate-dependent aminotransferase family.</text>
</comment>
<dbReference type="InterPro" id="IPR001128">
    <property type="entry name" value="Cyt_P450"/>
</dbReference>
<evidence type="ECO:0000256" key="5">
    <source>
        <dbReference type="ARBA" id="ARBA00022898"/>
    </source>
</evidence>
<organism evidence="11 12">
    <name type="scientific">Fusarium globosum</name>
    <dbReference type="NCBI Taxonomy" id="78864"/>
    <lineage>
        <taxon>Eukaryota</taxon>
        <taxon>Fungi</taxon>
        <taxon>Dikarya</taxon>
        <taxon>Ascomycota</taxon>
        <taxon>Pezizomycotina</taxon>
        <taxon>Sordariomycetes</taxon>
        <taxon>Hypocreomycetidae</taxon>
        <taxon>Hypocreales</taxon>
        <taxon>Nectriaceae</taxon>
        <taxon>Fusarium</taxon>
        <taxon>Fusarium fujikuroi species complex</taxon>
    </lineage>
</organism>
<keyword evidence="7 11" id="KW-0560">Oxidoreductase</keyword>
<dbReference type="PANTHER" id="PTHR43510:SF1">
    <property type="entry name" value="AMINOTRANSFERASE FUNCTION, HYPOTHETICAL (EUROFUNG)"/>
    <property type="match status" value="1"/>
</dbReference>
<dbReference type="PRINTS" id="PR00385">
    <property type="entry name" value="P450"/>
</dbReference>
<accession>A0A8H5YCN8</accession>
<dbReference type="PANTHER" id="PTHR43510">
    <property type="entry name" value="AMINOTRANSFERASE FUNCTION, HYPOTHETICAL (EUROFUNG)"/>
    <property type="match status" value="1"/>
</dbReference>
<sequence length="885" mass="99300">MLSTTASNIQSYFLSTEALWLGFIVLSVLLSYAWLLYPLLHGRFHHIPGPWYCKISSLPLAFYDISCCRNEAILGWHRKYGPVILISPNEVSVSDLEGTRDIYKATGRWAKSGYFDHFQGYGMRSVFATKPYEDHRKKRKYTSAFYQASTIYKVPEIEQHIKARSLAFLNQVEAGQDVDVYSLTSWFAFDNITFLVLGPDYSTCSVDQVCPERGILAGLKSQQFFGPFHHRYPQLYKFVSQILQRLSSRFCYLSADDALALWCQQRFSTVAQDPRLFKSHSLVRHLLEIEEIEADEGPTYLEYIAAEVLDNINAAEATVAVTATYLIWTLTQAPHWQQQIRRELSVLPRLEDGSLSFSDVDSQVPSLEACLREVYRLYPASSGRAERIVPYGGRDLSGVFLPQDTIVTSSLLALHYDPQVYPDPSSFSPERWLEGDEKSQKLSDRYLMPFGYGGRVCLGKALATMELKMLIANLYLEHESLPTTITNAGTMKQCSTHDAPQNLEIHIPADKMKYERMAIEKEAPEEVGAIIKYNLSESAIADQTLESLGIVIPSQSILTYTEHKGSHHIRSVVAQASGGTITPDDVLVTAGASTALFIINTALIGPGDHAIVTRPNYATNLEIPRSIGCDISFIDLEFESQFRLETDRVAAAIRPGITKLISICSPNNPTGTMCTLAELKRLASLAKENKCYLLIDETYVDLVDYTADDVDPSPRGACLGDHVVTVSSMSKAYGVPGIRVGWLTTTNPVLQEMFLAAKEQISISGSVLDELIAEQILSRRDTLLPATIAEMRHRRDFVAGWVHKHNDLVDWVRPDAGVMCFIKIKKQPKGGIEAFYKRLLDDYGVYIGRGTWFERDDCFFRLGYGWPTFEQLKEGLDKISEALTA</sequence>
<keyword evidence="7 11" id="KW-0503">Monooxygenase</keyword>
<proteinExistence type="inferred from homology"/>
<dbReference type="SUPFAM" id="SSF53383">
    <property type="entry name" value="PLP-dependent transferases"/>
    <property type="match status" value="1"/>
</dbReference>
<feature type="transmembrane region" description="Helical" evidence="9">
    <location>
        <begin position="12"/>
        <end position="37"/>
    </location>
</feature>
<evidence type="ECO:0000259" key="10">
    <source>
        <dbReference type="Pfam" id="PF00155"/>
    </source>
</evidence>
<dbReference type="GO" id="GO:0005506">
    <property type="term" value="F:iron ion binding"/>
    <property type="evidence" value="ECO:0007669"/>
    <property type="project" value="InterPro"/>
</dbReference>
<dbReference type="PROSITE" id="PS00086">
    <property type="entry name" value="CYTOCHROME_P450"/>
    <property type="match status" value="1"/>
</dbReference>
<dbReference type="Pfam" id="PF00067">
    <property type="entry name" value="p450"/>
    <property type="match status" value="1"/>
</dbReference>
<evidence type="ECO:0000256" key="1">
    <source>
        <dbReference type="ARBA" id="ARBA00001971"/>
    </source>
</evidence>
<dbReference type="InterPro" id="IPR004838">
    <property type="entry name" value="NHTrfase_class1_PyrdxlP-BS"/>
</dbReference>
<keyword evidence="6 8" id="KW-0408">Iron</keyword>
<dbReference type="EMBL" id="JAAQPF010000262">
    <property type="protein sequence ID" value="KAF5708857.1"/>
    <property type="molecule type" value="Genomic_DNA"/>
</dbReference>
<reference evidence="11 12" key="1">
    <citation type="submission" date="2020-05" db="EMBL/GenBank/DDBJ databases">
        <title>Identification and distribution of gene clusters putatively required for synthesis of sphingolipid metabolism inhibitors in phylogenetically diverse species of the filamentous fungus Fusarium.</title>
        <authorList>
            <person name="Kim H.-S."/>
            <person name="Busman M."/>
            <person name="Brown D.W."/>
            <person name="Divon H."/>
            <person name="Uhlig S."/>
            <person name="Proctor R.H."/>
        </authorList>
    </citation>
    <scope>NUCLEOTIDE SEQUENCE [LARGE SCALE GENOMIC DNA]</scope>
    <source>
        <strain evidence="11 12">NRRL 26131</strain>
    </source>
</reference>
<feature type="domain" description="Aminotransferase class I/classII large" evidence="10">
    <location>
        <begin position="554"/>
        <end position="879"/>
    </location>
</feature>
<keyword evidence="9" id="KW-1133">Transmembrane helix</keyword>
<dbReference type="Proteomes" id="UP000532311">
    <property type="component" value="Unassembled WGS sequence"/>
</dbReference>
<dbReference type="InterPro" id="IPR015424">
    <property type="entry name" value="PyrdxlP-dep_Trfase"/>
</dbReference>
<dbReference type="InterPro" id="IPR004839">
    <property type="entry name" value="Aminotransferase_I/II_large"/>
</dbReference>
<keyword evidence="12" id="KW-1185">Reference proteome</keyword>
<dbReference type="InterPro" id="IPR036396">
    <property type="entry name" value="Cyt_P450_sf"/>
</dbReference>
<dbReference type="InterPro" id="IPR015421">
    <property type="entry name" value="PyrdxlP-dep_Trfase_major"/>
</dbReference>
<comment type="cofactor">
    <cofactor evidence="1 8">
        <name>heme</name>
        <dbReference type="ChEBI" id="CHEBI:30413"/>
    </cofactor>
</comment>
<keyword evidence="5" id="KW-0663">Pyridoxal phosphate</keyword>
<dbReference type="GO" id="GO:0020037">
    <property type="term" value="F:heme binding"/>
    <property type="evidence" value="ECO:0007669"/>
    <property type="project" value="InterPro"/>
</dbReference>
<evidence type="ECO:0000256" key="4">
    <source>
        <dbReference type="ARBA" id="ARBA00022723"/>
    </source>
</evidence>
<dbReference type="InterPro" id="IPR002403">
    <property type="entry name" value="Cyt_P450_E_grp-IV"/>
</dbReference>
<dbReference type="GO" id="GO:0016705">
    <property type="term" value="F:oxidoreductase activity, acting on paired donors, with incorporation or reduction of molecular oxygen"/>
    <property type="evidence" value="ECO:0007669"/>
    <property type="project" value="InterPro"/>
</dbReference>
<keyword evidence="4 8" id="KW-0479">Metal-binding</keyword>
<protein>
    <submittedName>
        <fullName evidence="11">Benzoate 4-monooxygenase cytochrome P450</fullName>
    </submittedName>
</protein>
<evidence type="ECO:0000313" key="11">
    <source>
        <dbReference type="EMBL" id="KAF5708857.1"/>
    </source>
</evidence>
<dbReference type="AlphaFoldDB" id="A0A8H5YCN8"/>
<dbReference type="Pfam" id="PF00155">
    <property type="entry name" value="Aminotran_1_2"/>
    <property type="match status" value="1"/>
</dbReference>
<dbReference type="Gene3D" id="3.40.640.10">
    <property type="entry name" value="Type I PLP-dependent aspartate aminotransferase-like (Major domain)"/>
    <property type="match status" value="1"/>
</dbReference>
<dbReference type="GO" id="GO:0004497">
    <property type="term" value="F:monooxygenase activity"/>
    <property type="evidence" value="ECO:0007669"/>
    <property type="project" value="UniProtKB-KW"/>
</dbReference>
<feature type="binding site" description="axial binding residue" evidence="8">
    <location>
        <position position="457"/>
    </location>
    <ligand>
        <name>heme</name>
        <dbReference type="ChEBI" id="CHEBI:30413"/>
    </ligand>
    <ligandPart>
        <name>Fe</name>
        <dbReference type="ChEBI" id="CHEBI:18248"/>
    </ligandPart>
</feature>
<name>A0A8H5YCN8_9HYPO</name>
<gene>
    <name evidence="11" type="ORF">FGLOB1_6226</name>
</gene>
<evidence type="ECO:0000313" key="12">
    <source>
        <dbReference type="Proteomes" id="UP000532311"/>
    </source>
</evidence>
<keyword evidence="8" id="KW-0349">Heme</keyword>
<evidence type="ECO:0000256" key="3">
    <source>
        <dbReference type="ARBA" id="ARBA00010617"/>
    </source>
</evidence>
<dbReference type="InterPro" id="IPR017972">
    <property type="entry name" value="Cyt_P450_CS"/>
</dbReference>